<accession>A0A318SLN3</accession>
<sequence length="746" mass="78578">MHAKHMSAPAIDPDDIGYNNTTNPALDSMIPARLSRRCLLRIGVGTAGSALLGSVALAGCGGGSGDGDGGSVGTAGGADTIGSPLPTLGFNAVAKSLADVVVVPAGYTAGVLYRLGDPLTTDVPAFRNDGTDAAATYDRRAGDHHDGMTFFGMNAAGTRDGKGAHRGLLVMNHEAITPTYLHPRGPTSVGTGNAQARTVAEEVLREFYLHGVSVVEVAQAATGAWAYDRSSRFNRRVHTLTPMVLSGPAAGNAALMTQYATDGRRTRGTVNNCANGTTPWGTYLTCEENWAGYFRRIAATDDPKRTAKERTAFARYGVAGTGRELWATVTPDTTDRLYGRWVAEVSGASAAADFRNVANTYGWVVEIDPFTPDSIPRKRTALGRLGHEGACLGPVVVGQPLVWYMGDDSRNEYLYKFVSTRNWDAADTNGGLAAGDKYMDDGRLYVARFNADGSGTWLELKLGANGITGANGTYAFADAADVLINARLAADVAGATKMDRPEWTAVNPRNGDMYLTLTNTNAASRPITATDAANPRFYNDPKGPAATAQTGNPNGHVIRLADTARNPAATSFRWDVYLFGARSTASSNVNLSNLTADNDFSSPDGMWFSQAVPGLLWLETDDGAYTDVTNCMLLAAVPGQVGDGGARTVVNTSGTTTREQQTLVGAAPGTTLRRFLVGPKECEITGIAESGDGRALFINIQHPGEETRPGYTDPASFGSHWPDGGASRPRSATVVITRNDGGRIGV</sequence>
<dbReference type="PANTHER" id="PTHR35399:SF2">
    <property type="entry name" value="DUF839 DOMAIN-CONTAINING PROTEIN"/>
    <property type="match status" value="1"/>
</dbReference>
<dbReference type="PROSITE" id="PS51318">
    <property type="entry name" value="TAT"/>
    <property type="match status" value="1"/>
</dbReference>
<evidence type="ECO:0000313" key="2">
    <source>
        <dbReference type="EMBL" id="PYE78162.1"/>
    </source>
</evidence>
<dbReference type="PANTHER" id="PTHR35399">
    <property type="entry name" value="SLR8030 PROTEIN"/>
    <property type="match status" value="1"/>
</dbReference>
<dbReference type="Proteomes" id="UP000247540">
    <property type="component" value="Unassembled WGS sequence"/>
</dbReference>
<protein>
    <recommendedName>
        <fullName evidence="4">Phosphatase</fullName>
    </recommendedName>
</protein>
<dbReference type="InterPro" id="IPR008557">
    <property type="entry name" value="PhoX"/>
</dbReference>
<dbReference type="InterPro" id="IPR006311">
    <property type="entry name" value="TAT_signal"/>
</dbReference>
<evidence type="ECO:0000256" key="1">
    <source>
        <dbReference type="SAM" id="MobiDB-lite"/>
    </source>
</evidence>
<name>A0A318SLN3_9BURK</name>
<organism evidence="2 3">
    <name type="scientific">Xylophilus ampelinus</name>
    <dbReference type="NCBI Taxonomy" id="54067"/>
    <lineage>
        <taxon>Bacteria</taxon>
        <taxon>Pseudomonadati</taxon>
        <taxon>Pseudomonadota</taxon>
        <taxon>Betaproteobacteria</taxon>
        <taxon>Burkholderiales</taxon>
        <taxon>Xylophilus</taxon>
    </lineage>
</organism>
<evidence type="ECO:0000313" key="3">
    <source>
        <dbReference type="Proteomes" id="UP000247540"/>
    </source>
</evidence>
<evidence type="ECO:0008006" key="4">
    <source>
        <dbReference type="Google" id="ProtNLM"/>
    </source>
</evidence>
<dbReference type="RefSeq" id="WP_233504345.1">
    <property type="nucleotide sequence ID" value="NZ_JAMOFZ010000009.1"/>
</dbReference>
<proteinExistence type="predicted"/>
<keyword evidence="3" id="KW-1185">Reference proteome</keyword>
<dbReference type="EMBL" id="QJTC01000009">
    <property type="protein sequence ID" value="PYE78162.1"/>
    <property type="molecule type" value="Genomic_DNA"/>
</dbReference>
<dbReference type="AlphaFoldDB" id="A0A318SLN3"/>
<reference evidence="2 3" key="1">
    <citation type="submission" date="2018-06" db="EMBL/GenBank/DDBJ databases">
        <title>Genomic Encyclopedia of Type Strains, Phase III (KMG-III): the genomes of soil and plant-associated and newly described type strains.</title>
        <authorList>
            <person name="Whitman W."/>
        </authorList>
    </citation>
    <scope>NUCLEOTIDE SEQUENCE [LARGE SCALE GENOMIC DNA]</scope>
    <source>
        <strain evidence="2 3">CECT 7646</strain>
    </source>
</reference>
<dbReference type="Pfam" id="PF05787">
    <property type="entry name" value="PhoX"/>
    <property type="match status" value="1"/>
</dbReference>
<gene>
    <name evidence="2" type="ORF">DFQ15_10975</name>
</gene>
<comment type="caution">
    <text evidence="2">The sequence shown here is derived from an EMBL/GenBank/DDBJ whole genome shotgun (WGS) entry which is preliminary data.</text>
</comment>
<feature type="region of interest" description="Disordered" evidence="1">
    <location>
        <begin position="704"/>
        <end position="730"/>
    </location>
</feature>